<evidence type="ECO:0000313" key="2">
    <source>
        <dbReference type="Proteomes" id="UP000000752"/>
    </source>
</evidence>
<sequence>MYDPNFPGNVGSSTTVSSSTAILFPSIPAKMLSSCFTASASLACPRASWMKTPANSGSIITCISPEGGDLAESKETAFLETKLAQCSKSIFSTISQPPVPPKDFQ</sequence>
<organism evidence="1 2">
    <name type="scientific">Pyrococcus horikoshii (strain ATCC 700860 / DSM 12428 / JCM 9974 / NBRC 100139 / OT-3)</name>
    <dbReference type="NCBI Taxonomy" id="70601"/>
    <lineage>
        <taxon>Archaea</taxon>
        <taxon>Methanobacteriati</taxon>
        <taxon>Methanobacteriota</taxon>
        <taxon>Thermococci</taxon>
        <taxon>Thermococcales</taxon>
        <taxon>Thermococcaceae</taxon>
        <taxon>Pyrococcus</taxon>
    </lineage>
</organism>
<dbReference type="AlphaFoldDB" id="O57986"/>
<dbReference type="PIR" id="A71249">
    <property type="entry name" value="A71249"/>
</dbReference>
<dbReference type="KEGG" id="pho:PH0248"/>
<dbReference type="EMBL" id="BA000001">
    <property type="protein sequence ID" value="BAA29320.1"/>
    <property type="molecule type" value="Genomic_DNA"/>
</dbReference>
<keyword evidence="2" id="KW-1185">Reference proteome</keyword>
<accession>O57986</accession>
<dbReference type="EnsemblBacteria" id="BAA29320">
    <property type="protein sequence ID" value="BAA29320"/>
    <property type="gene ID" value="BAA29320"/>
</dbReference>
<evidence type="ECO:0000313" key="1">
    <source>
        <dbReference type="EMBL" id="BAA29320.1"/>
    </source>
</evidence>
<name>O57986_PYRHO</name>
<protein>
    <submittedName>
        <fullName evidence="1">Uncharacterized protein</fullName>
    </submittedName>
</protein>
<gene>
    <name evidence="1" type="ordered locus">PH0248</name>
</gene>
<dbReference type="Proteomes" id="UP000000752">
    <property type="component" value="Chromosome"/>
</dbReference>
<reference evidence="1 2" key="1">
    <citation type="journal article" date="1998" name="DNA Res.">
        <title>Complete sequence and gene organization of the genome of a hyper-thermophilic archaebacterium, Pyrococcus horikoshii OT3.</title>
        <authorList>
            <person name="Kawarabayasi Y."/>
            <person name="Sawada M."/>
            <person name="Horikawa H."/>
            <person name="Haikawa Y."/>
            <person name="Hino Y."/>
            <person name="Yamamoto S."/>
            <person name="Sekine M."/>
            <person name="Baba S."/>
            <person name="Kosugi H."/>
            <person name="Hosoyama A."/>
            <person name="Nagai Y."/>
            <person name="Sakai M."/>
            <person name="Ogura K."/>
            <person name="Otuka R."/>
            <person name="Nakazawa H."/>
            <person name="Takamiya M."/>
            <person name="Ohfuku Y."/>
            <person name="Funahashi T."/>
            <person name="Tanaka T."/>
            <person name="Kudoh Y."/>
            <person name="Yamazaki J."/>
            <person name="Kushida N."/>
            <person name="Oguchi A."/>
            <person name="Aoki K."/>
            <person name="Nakamura Y."/>
            <person name="Robb T.F."/>
            <person name="Horikoshi K."/>
            <person name="Masuchi Y."/>
            <person name="Shizuya H."/>
            <person name="Kikuchi H."/>
        </authorList>
    </citation>
    <scope>NUCLEOTIDE SEQUENCE [LARGE SCALE GENOMIC DNA]</scope>
    <source>
        <strain evidence="2">ATCC 700860 / DSM 12428 / JCM 9974 / NBRC 100139 / OT-3</strain>
    </source>
</reference>
<proteinExistence type="predicted"/>